<proteinExistence type="predicted"/>
<dbReference type="AlphaFoldDB" id="A0A1A9N100"/>
<comment type="caution">
    <text evidence="1">The sequence shown here is derived from an EMBL/GenBank/DDBJ whole genome shotgun (WGS) entry which is preliminary data.</text>
</comment>
<evidence type="ECO:0000313" key="2">
    <source>
        <dbReference type="EMBL" id="OAJ58665.1"/>
    </source>
</evidence>
<dbReference type="OrthoDB" id="9009429at2"/>
<evidence type="ECO:0000313" key="1">
    <source>
        <dbReference type="EMBL" id="OAJ55210.1"/>
    </source>
</evidence>
<protein>
    <recommendedName>
        <fullName evidence="5">Lipoprotein</fullName>
    </recommendedName>
</protein>
<dbReference type="EMBL" id="LXKA01000344">
    <property type="protein sequence ID" value="OAJ55210.1"/>
    <property type="molecule type" value="Genomic_DNA"/>
</dbReference>
<gene>
    <name evidence="2" type="ORF">A6V36_30085</name>
    <name evidence="1" type="ORF">A6V37_33645</name>
</gene>
<evidence type="ECO:0000313" key="4">
    <source>
        <dbReference type="Proteomes" id="UP000078116"/>
    </source>
</evidence>
<dbReference type="RefSeq" id="WP_064268203.1">
    <property type="nucleotide sequence ID" value="NZ_LXJZ01000174.1"/>
</dbReference>
<organism evidence="1 4">
    <name type="scientific">Paraburkholderia ginsengiterrae</name>
    <dbReference type="NCBI Taxonomy" id="1462993"/>
    <lineage>
        <taxon>Bacteria</taxon>
        <taxon>Pseudomonadati</taxon>
        <taxon>Pseudomonadota</taxon>
        <taxon>Betaproteobacteria</taxon>
        <taxon>Burkholderiales</taxon>
        <taxon>Burkholderiaceae</taxon>
        <taxon>Paraburkholderia</taxon>
    </lineage>
</organism>
<accession>A0A1A9N100</accession>
<dbReference type="Proteomes" id="UP000078116">
    <property type="component" value="Unassembled WGS sequence"/>
</dbReference>
<evidence type="ECO:0000313" key="3">
    <source>
        <dbReference type="Proteomes" id="UP000077961"/>
    </source>
</evidence>
<dbReference type="EMBL" id="LXJZ01000174">
    <property type="protein sequence ID" value="OAJ58665.1"/>
    <property type="molecule type" value="Genomic_DNA"/>
</dbReference>
<dbReference type="PROSITE" id="PS51257">
    <property type="entry name" value="PROKAR_LIPOPROTEIN"/>
    <property type="match status" value="1"/>
</dbReference>
<sequence>MTHRFQLLEKIAFSLVCWSAAACSAFIAYERCPDIKVVLHAGEEVLRYSGQYSYACVSPAADICAQMPTN</sequence>
<reference evidence="3 4" key="1">
    <citation type="submission" date="2016-04" db="EMBL/GenBank/DDBJ databases">
        <title>Reclassification of Paraburkholderia panaciterrae (Farh et al. 2015) Dobritsa &amp; Samadpour 2016 as a later homotypic synonym of Paraburkholderia ginsengiterrae (Farh et al. 2015) Dobritsa &amp; Samadpour 2016.</title>
        <authorList>
            <person name="Dobritsa A.P."/>
            <person name="Kutumbaka K."/>
            <person name="Samadpour M."/>
        </authorList>
    </citation>
    <scope>NUCLEOTIDE SEQUENCE [LARGE SCALE GENOMIC DNA]</scope>
    <source>
        <strain evidence="1 4">DCY85</strain>
        <strain evidence="2 3">DCY85-1</strain>
    </source>
</reference>
<keyword evidence="3" id="KW-1185">Reference proteome</keyword>
<evidence type="ECO:0008006" key="5">
    <source>
        <dbReference type="Google" id="ProtNLM"/>
    </source>
</evidence>
<dbReference type="Proteomes" id="UP000077961">
    <property type="component" value="Unassembled WGS sequence"/>
</dbReference>
<name>A0A1A9N100_9BURK</name>